<dbReference type="EMBL" id="FNAL01000001">
    <property type="protein sequence ID" value="SDD35538.1"/>
    <property type="molecule type" value="Genomic_DNA"/>
</dbReference>
<organism evidence="3 4">
    <name type="scientific">Psychrobacter pacificensis</name>
    <dbReference type="NCBI Taxonomy" id="112002"/>
    <lineage>
        <taxon>Bacteria</taxon>
        <taxon>Pseudomonadati</taxon>
        <taxon>Pseudomonadota</taxon>
        <taxon>Gammaproteobacteria</taxon>
        <taxon>Moraxellales</taxon>
        <taxon>Moraxellaceae</taxon>
        <taxon>Psychrobacter</taxon>
    </lineage>
</organism>
<accession>A0A1G6U2H4</accession>
<feature type="compositionally biased region" description="Basic and acidic residues" evidence="1">
    <location>
        <begin position="8"/>
        <end position="23"/>
    </location>
</feature>
<dbReference type="AlphaFoldDB" id="A0A1G6U2H4"/>
<reference evidence="2" key="4">
    <citation type="submission" date="2023-01" db="EMBL/GenBank/DDBJ databases">
        <title>Draft genome sequence of Psychrobacter pacificensis strain NBRC 103191.</title>
        <authorList>
            <person name="Sun Q."/>
            <person name="Mori K."/>
        </authorList>
    </citation>
    <scope>NUCLEOTIDE SEQUENCE</scope>
    <source>
        <strain evidence="2">NBRC 103191</strain>
    </source>
</reference>
<sequence>MDNQSEPNKVENKPHEKSDDNLPKKCGIVMPIASMEGYPESHWKDVKRIIESAIKEANFEARLVSDADDIGVIHKRIVQNLYDNPMIVCDISGRNPNVMFELGLRLAFDKPAIIIKDEITPYSFDTSAGLG</sequence>
<feature type="region of interest" description="Disordered" evidence="1">
    <location>
        <begin position="1"/>
        <end position="24"/>
    </location>
</feature>
<name>A0A1G6U2H4_9GAMM</name>
<reference evidence="3 4" key="2">
    <citation type="submission" date="2016-10" db="EMBL/GenBank/DDBJ databases">
        <authorList>
            <person name="de Groot N.N."/>
        </authorList>
    </citation>
    <scope>NUCLEOTIDE SEQUENCE [LARGE SCALE GENOMIC DNA]</scope>
    <source>
        <strain evidence="3 4">DSM 23406</strain>
    </source>
</reference>
<proteinExistence type="predicted"/>
<evidence type="ECO:0000313" key="5">
    <source>
        <dbReference type="Proteomes" id="UP001156645"/>
    </source>
</evidence>
<evidence type="ECO:0000313" key="3">
    <source>
        <dbReference type="EMBL" id="SDD35538.1"/>
    </source>
</evidence>
<dbReference type="Proteomes" id="UP001156645">
    <property type="component" value="Unassembled WGS sequence"/>
</dbReference>
<evidence type="ECO:0000313" key="4">
    <source>
        <dbReference type="Proteomes" id="UP000198501"/>
    </source>
</evidence>
<evidence type="ECO:0000256" key="1">
    <source>
        <dbReference type="SAM" id="MobiDB-lite"/>
    </source>
</evidence>
<reference evidence="5" key="3">
    <citation type="journal article" date="2019" name="Int. J. Syst. Evol. Microbiol.">
        <title>The Global Catalogue of Microorganisms (GCM) 10K type strain sequencing project: providing services to taxonomists for standard genome sequencing and annotation.</title>
        <authorList>
            <consortium name="The Broad Institute Genomics Platform"/>
            <consortium name="The Broad Institute Genome Sequencing Center for Infectious Disease"/>
            <person name="Wu L."/>
            <person name="Ma J."/>
        </authorList>
    </citation>
    <scope>NUCLEOTIDE SEQUENCE [LARGE SCALE GENOMIC DNA]</scope>
    <source>
        <strain evidence="5">NBRC 103191</strain>
    </source>
</reference>
<dbReference type="EMBL" id="BSOK01000061">
    <property type="protein sequence ID" value="GLR30398.1"/>
    <property type="molecule type" value="Genomic_DNA"/>
</dbReference>
<keyword evidence="5" id="KW-1185">Reference proteome</keyword>
<protein>
    <recommendedName>
        <fullName evidence="6">Nucleoside 2-deoxyribosyltransferase</fullName>
    </recommendedName>
</protein>
<dbReference type="RefSeq" id="WP_071002456.1">
    <property type="nucleotide sequence ID" value="NZ_BSOK01000061.1"/>
</dbReference>
<evidence type="ECO:0008006" key="6">
    <source>
        <dbReference type="Google" id="ProtNLM"/>
    </source>
</evidence>
<evidence type="ECO:0000313" key="2">
    <source>
        <dbReference type="EMBL" id="GLR30398.1"/>
    </source>
</evidence>
<dbReference type="Proteomes" id="UP000198501">
    <property type="component" value="Unassembled WGS sequence"/>
</dbReference>
<reference evidence="2" key="1">
    <citation type="journal article" date="2014" name="Int. J. Syst. Evol. Microbiol.">
        <title>Complete genome of a new Firmicutes species belonging to the dominant human colonic microbiota ('Ruminococcus bicirculans') reveals two chromosomes and a selective capacity to utilize plant glucans.</title>
        <authorList>
            <consortium name="NISC Comparative Sequencing Program"/>
            <person name="Wegmann U."/>
            <person name="Louis P."/>
            <person name="Goesmann A."/>
            <person name="Henrissat B."/>
            <person name="Duncan S.H."/>
            <person name="Flint H.J."/>
        </authorList>
    </citation>
    <scope>NUCLEOTIDE SEQUENCE</scope>
    <source>
        <strain evidence="2">NBRC 103191</strain>
    </source>
</reference>
<gene>
    <name evidence="2" type="ORF">GCM10007915_26370</name>
    <name evidence="3" type="ORF">SAMN05660405_00050</name>
</gene>